<dbReference type="SFLD" id="SFLDG01067">
    <property type="entry name" value="SPASM/twitch_domain_containing"/>
    <property type="match status" value="1"/>
</dbReference>
<protein>
    <submittedName>
        <fullName evidence="7">Molybdenum cofactor biosynthesis enzyme MoaA</fullName>
    </submittedName>
</protein>
<keyword evidence="8" id="KW-1185">Reference proteome</keyword>
<evidence type="ECO:0000313" key="7">
    <source>
        <dbReference type="EMBL" id="MBB3047283.1"/>
    </source>
</evidence>
<dbReference type="RefSeq" id="WP_183409914.1">
    <property type="nucleotide sequence ID" value="NZ_JACHWY010000001.1"/>
</dbReference>
<dbReference type="PANTHER" id="PTHR11228:SF7">
    <property type="entry name" value="PQQA PEPTIDE CYCLASE"/>
    <property type="match status" value="1"/>
</dbReference>
<dbReference type="InterPro" id="IPR013785">
    <property type="entry name" value="Aldolase_TIM"/>
</dbReference>
<keyword evidence="2" id="KW-0949">S-adenosyl-L-methionine</keyword>
<dbReference type="GO" id="GO:0051536">
    <property type="term" value="F:iron-sulfur cluster binding"/>
    <property type="evidence" value="ECO:0007669"/>
    <property type="project" value="UniProtKB-KW"/>
</dbReference>
<dbReference type="SFLD" id="SFLDS00029">
    <property type="entry name" value="Radical_SAM"/>
    <property type="match status" value="1"/>
</dbReference>
<evidence type="ECO:0000259" key="6">
    <source>
        <dbReference type="Pfam" id="PF04055"/>
    </source>
</evidence>
<evidence type="ECO:0000256" key="4">
    <source>
        <dbReference type="ARBA" id="ARBA00023004"/>
    </source>
</evidence>
<evidence type="ECO:0000313" key="8">
    <source>
        <dbReference type="Proteomes" id="UP000537130"/>
    </source>
</evidence>
<dbReference type="GO" id="GO:0003824">
    <property type="term" value="F:catalytic activity"/>
    <property type="evidence" value="ECO:0007669"/>
    <property type="project" value="InterPro"/>
</dbReference>
<dbReference type="EMBL" id="JACHWY010000001">
    <property type="protein sequence ID" value="MBB3047283.1"/>
    <property type="molecule type" value="Genomic_DNA"/>
</dbReference>
<accession>A0A7W4Z5J8</accession>
<organism evidence="7 8">
    <name type="scientific">Litorivivens lipolytica</name>
    <dbReference type="NCBI Taxonomy" id="1524264"/>
    <lineage>
        <taxon>Bacteria</taxon>
        <taxon>Pseudomonadati</taxon>
        <taxon>Pseudomonadota</taxon>
        <taxon>Gammaproteobacteria</taxon>
        <taxon>Litorivivens</taxon>
    </lineage>
</organism>
<dbReference type="SUPFAM" id="SSF102114">
    <property type="entry name" value="Radical SAM enzymes"/>
    <property type="match status" value="1"/>
</dbReference>
<proteinExistence type="predicted"/>
<evidence type="ECO:0000256" key="5">
    <source>
        <dbReference type="ARBA" id="ARBA00023014"/>
    </source>
</evidence>
<dbReference type="InterPro" id="IPR050377">
    <property type="entry name" value="Radical_SAM_PqqE_MftC-like"/>
</dbReference>
<dbReference type="CDD" id="cd01335">
    <property type="entry name" value="Radical_SAM"/>
    <property type="match status" value="1"/>
</dbReference>
<feature type="domain" description="Radical SAM core" evidence="6">
    <location>
        <begin position="33"/>
        <end position="170"/>
    </location>
</feature>
<dbReference type="AlphaFoldDB" id="A0A7W4Z5J8"/>
<reference evidence="7 8" key="1">
    <citation type="submission" date="2020-08" db="EMBL/GenBank/DDBJ databases">
        <title>Genomic Encyclopedia of Type Strains, Phase III (KMG-III): the genomes of soil and plant-associated and newly described type strains.</title>
        <authorList>
            <person name="Whitman W."/>
        </authorList>
    </citation>
    <scope>NUCLEOTIDE SEQUENCE [LARGE SCALE GENOMIC DNA]</scope>
    <source>
        <strain evidence="7 8">CECT 8654</strain>
    </source>
</reference>
<evidence type="ECO:0000256" key="2">
    <source>
        <dbReference type="ARBA" id="ARBA00022691"/>
    </source>
</evidence>
<keyword evidence="5" id="KW-0411">Iron-sulfur</keyword>
<dbReference type="GO" id="GO:0046872">
    <property type="term" value="F:metal ion binding"/>
    <property type="evidence" value="ECO:0007669"/>
    <property type="project" value="UniProtKB-KW"/>
</dbReference>
<name>A0A7W4Z5J8_9GAMM</name>
<dbReference type="PANTHER" id="PTHR11228">
    <property type="entry name" value="RADICAL SAM DOMAIN PROTEIN"/>
    <property type="match status" value="1"/>
</dbReference>
<sequence>MLARTNSWIATSAGEPRGYIDTPSLRELWFHTGTACNLECPFCLEGSKPGDDRLQLMTLADVKPFIDEAVELGVENFSFTGGEPFVAKEFHKILDYALQFKPCLVLTNGTRPLLQRMAQVEPLINAPHALRFRISVDYPDRARHEAGRGEGTFEESFIAMRQLHELGFEVSLARQWQADENTQEVERAFKQHFRAYGLPESLRLVSFPDFLTPGSQAAVPEITENCMTEHHSAETRAQFMCAFSRMVVKQNGQLGVYACTLVDDDEDYNLGATLKESLNQRVMLRHHRCFSCFKHGASCSEI</sequence>
<gene>
    <name evidence="7" type="ORF">FHR99_001519</name>
</gene>
<dbReference type="Gene3D" id="3.20.20.70">
    <property type="entry name" value="Aldolase class I"/>
    <property type="match status" value="1"/>
</dbReference>
<comment type="cofactor">
    <cofactor evidence="1">
        <name>[4Fe-4S] cluster</name>
        <dbReference type="ChEBI" id="CHEBI:49883"/>
    </cofactor>
</comment>
<evidence type="ECO:0000256" key="1">
    <source>
        <dbReference type="ARBA" id="ARBA00001966"/>
    </source>
</evidence>
<dbReference type="Pfam" id="PF04055">
    <property type="entry name" value="Radical_SAM"/>
    <property type="match status" value="1"/>
</dbReference>
<dbReference type="Proteomes" id="UP000537130">
    <property type="component" value="Unassembled WGS sequence"/>
</dbReference>
<dbReference type="InterPro" id="IPR058240">
    <property type="entry name" value="rSAM_sf"/>
</dbReference>
<comment type="caution">
    <text evidence="7">The sequence shown here is derived from an EMBL/GenBank/DDBJ whole genome shotgun (WGS) entry which is preliminary data.</text>
</comment>
<keyword evidence="4" id="KW-0408">Iron</keyword>
<keyword evidence="3" id="KW-0479">Metal-binding</keyword>
<dbReference type="InterPro" id="IPR007197">
    <property type="entry name" value="rSAM"/>
</dbReference>
<evidence type="ECO:0000256" key="3">
    <source>
        <dbReference type="ARBA" id="ARBA00022723"/>
    </source>
</evidence>